<evidence type="ECO:0000256" key="1">
    <source>
        <dbReference type="SAM" id="MobiDB-lite"/>
    </source>
</evidence>
<evidence type="ECO:0000259" key="3">
    <source>
        <dbReference type="Pfam" id="PF01321"/>
    </source>
</evidence>
<dbReference type="CDD" id="cd01092">
    <property type="entry name" value="APP-like"/>
    <property type="match status" value="1"/>
</dbReference>
<dbReference type="Gene3D" id="3.40.350.10">
    <property type="entry name" value="Creatinase/prolidase N-terminal domain"/>
    <property type="match status" value="1"/>
</dbReference>
<dbReference type="InterPro" id="IPR050659">
    <property type="entry name" value="Peptidase_M24B"/>
</dbReference>
<evidence type="ECO:0000259" key="2">
    <source>
        <dbReference type="Pfam" id="PF00557"/>
    </source>
</evidence>
<dbReference type="Pfam" id="PF00557">
    <property type="entry name" value="Peptidase_M24"/>
    <property type="match status" value="1"/>
</dbReference>
<dbReference type="EMBL" id="BAAAKV010000012">
    <property type="protein sequence ID" value="GAA1161806.1"/>
    <property type="molecule type" value="Genomic_DNA"/>
</dbReference>
<keyword evidence="4" id="KW-0378">Hydrolase</keyword>
<dbReference type="SUPFAM" id="SSF53092">
    <property type="entry name" value="Creatinase/prolidase N-terminal domain"/>
    <property type="match status" value="1"/>
</dbReference>
<dbReference type="InterPro" id="IPR036005">
    <property type="entry name" value="Creatinase/aminopeptidase-like"/>
</dbReference>
<comment type="caution">
    <text evidence="4">The sequence shown here is derived from an EMBL/GenBank/DDBJ whole genome shotgun (WGS) entry which is preliminary data.</text>
</comment>
<dbReference type="InterPro" id="IPR029149">
    <property type="entry name" value="Creatin/AminoP/Spt16_N"/>
</dbReference>
<dbReference type="Proteomes" id="UP001501371">
    <property type="component" value="Unassembled WGS sequence"/>
</dbReference>
<organism evidence="4 5">
    <name type="scientific">Streptomyces hebeiensis</name>
    <dbReference type="NCBI Taxonomy" id="229486"/>
    <lineage>
        <taxon>Bacteria</taxon>
        <taxon>Bacillati</taxon>
        <taxon>Actinomycetota</taxon>
        <taxon>Actinomycetes</taxon>
        <taxon>Kitasatosporales</taxon>
        <taxon>Streptomycetaceae</taxon>
        <taxon>Streptomyces</taxon>
    </lineage>
</organism>
<feature type="domain" description="Peptidase M24" evidence="2">
    <location>
        <begin position="197"/>
        <end position="398"/>
    </location>
</feature>
<accession>A0ABN1UPL0</accession>
<dbReference type="InterPro" id="IPR000587">
    <property type="entry name" value="Creatinase_N"/>
</dbReference>
<dbReference type="PANTHER" id="PTHR46112:SF3">
    <property type="entry name" value="AMINOPEPTIDASE YPDF"/>
    <property type="match status" value="1"/>
</dbReference>
<dbReference type="PANTHER" id="PTHR46112">
    <property type="entry name" value="AMINOPEPTIDASE"/>
    <property type="match status" value="1"/>
</dbReference>
<dbReference type="Gene3D" id="3.90.230.10">
    <property type="entry name" value="Creatinase/methionine aminopeptidase superfamily"/>
    <property type="match status" value="1"/>
</dbReference>
<keyword evidence="4" id="KW-0031">Aminopeptidase</keyword>
<protein>
    <submittedName>
        <fullName evidence="4">Aminopeptidase P family protein</fullName>
    </submittedName>
</protein>
<gene>
    <name evidence="4" type="ORF">GCM10009654_17970</name>
</gene>
<feature type="region of interest" description="Disordered" evidence="1">
    <location>
        <begin position="1"/>
        <end position="33"/>
    </location>
</feature>
<feature type="compositionally biased region" description="Low complexity" evidence="1">
    <location>
        <begin position="14"/>
        <end position="23"/>
    </location>
</feature>
<feature type="domain" description="Creatinase N-terminal" evidence="3">
    <location>
        <begin position="41"/>
        <end position="189"/>
    </location>
</feature>
<evidence type="ECO:0000313" key="5">
    <source>
        <dbReference type="Proteomes" id="UP001501371"/>
    </source>
</evidence>
<keyword evidence="4" id="KW-0645">Protease</keyword>
<dbReference type="SUPFAM" id="SSF55920">
    <property type="entry name" value="Creatinase/aminopeptidase"/>
    <property type="match status" value="1"/>
</dbReference>
<dbReference type="Pfam" id="PF01321">
    <property type="entry name" value="Creatinase_N"/>
    <property type="match status" value="1"/>
</dbReference>
<keyword evidence="5" id="KW-1185">Reference proteome</keyword>
<proteinExistence type="predicted"/>
<name>A0ABN1UPL0_9ACTN</name>
<reference evidence="4 5" key="1">
    <citation type="journal article" date="2019" name="Int. J. Syst. Evol. Microbiol.">
        <title>The Global Catalogue of Microorganisms (GCM) 10K type strain sequencing project: providing services to taxonomists for standard genome sequencing and annotation.</title>
        <authorList>
            <consortium name="The Broad Institute Genomics Platform"/>
            <consortium name="The Broad Institute Genome Sequencing Center for Infectious Disease"/>
            <person name="Wu L."/>
            <person name="Ma J."/>
        </authorList>
    </citation>
    <scope>NUCLEOTIDE SEQUENCE [LARGE SCALE GENOMIC DNA]</scope>
    <source>
        <strain evidence="4 5">JCM 12696</strain>
    </source>
</reference>
<dbReference type="GO" id="GO:0004177">
    <property type="term" value="F:aminopeptidase activity"/>
    <property type="evidence" value="ECO:0007669"/>
    <property type="project" value="UniProtKB-KW"/>
</dbReference>
<feature type="compositionally biased region" description="Pro residues" evidence="1">
    <location>
        <begin position="1"/>
        <end position="13"/>
    </location>
</feature>
<sequence>MPTPSTPGAPGPAAPTSAAAPTSDDVPPADAPFTVDDYRARLDRAAQQAAGAGLAGLLIAPGPDLAHLTGYGPTADTERLTLLVVTPGRDPVLVVPALEAPDAARAVGAGALTLRDWTDAEDPYAATAPLLRTGERATGPATGPSGERSTARFGVSDNAWAMHLLALQRALPDTSYVALTEALPMLRAVKDARELARLEAAGAAGDAAYGEILGVPFAGRRESDVAADLAALLLRFGHSQVDFTVVGSGPNGANPHHEAGERVIERGDMVVLDFGGLKEGYGSDTTRTVHVGEPTAEERRVHEVVRAAQQAGFEAVRPGAACQDVDRAARGVIEDAGYGAYFIHRTGHGIGVTTHEPPYMIEGEARPLVPGMCFSVEPGIYLPGRFGVRIEDIVTVTEDGGRRLNNTSRELAIVD</sequence>
<evidence type="ECO:0000313" key="4">
    <source>
        <dbReference type="EMBL" id="GAA1161806.1"/>
    </source>
</evidence>
<dbReference type="InterPro" id="IPR000994">
    <property type="entry name" value="Pept_M24"/>
</dbReference>